<evidence type="ECO:0000313" key="1">
    <source>
        <dbReference type="EMBL" id="CAD9438474.1"/>
    </source>
</evidence>
<organism evidence="1">
    <name type="scientific">Haptolina brevifila</name>
    <dbReference type="NCBI Taxonomy" id="156173"/>
    <lineage>
        <taxon>Eukaryota</taxon>
        <taxon>Haptista</taxon>
        <taxon>Haptophyta</taxon>
        <taxon>Prymnesiophyceae</taxon>
        <taxon>Prymnesiales</taxon>
        <taxon>Prymnesiaceae</taxon>
        <taxon>Haptolina</taxon>
    </lineage>
</organism>
<accession>A0A7S2G9V6</accession>
<name>A0A7S2G9V6_9EUKA</name>
<dbReference type="AlphaFoldDB" id="A0A7S2G9V6"/>
<reference evidence="1" key="1">
    <citation type="submission" date="2021-01" db="EMBL/GenBank/DDBJ databases">
        <authorList>
            <person name="Corre E."/>
            <person name="Pelletier E."/>
            <person name="Niang G."/>
            <person name="Scheremetjew M."/>
            <person name="Finn R."/>
            <person name="Kale V."/>
            <person name="Holt S."/>
            <person name="Cochrane G."/>
            <person name="Meng A."/>
            <person name="Brown T."/>
            <person name="Cohen L."/>
        </authorList>
    </citation>
    <scope>NUCLEOTIDE SEQUENCE</scope>
    <source>
        <strain evidence="1">UTEX LB 985</strain>
    </source>
</reference>
<dbReference type="EMBL" id="HBGU01022644">
    <property type="protein sequence ID" value="CAD9438474.1"/>
    <property type="molecule type" value="Transcribed_RNA"/>
</dbReference>
<sequence>MEAAHVGQRAPDAGSLSAVGLWDAAFQGGGASANQSITQAGLWDAAFGGGCREEVDVDPLCADLPGSAPTQQLKVIPLTLLPPSTAAGTPDPIARASNHSATAEVGGHMPCSISPHSTDGFGHQLVGTLSCQALAATEPRRYSFTPAFHTGLEHSPTAPELLLEFLNDVSRAASPEALPLVVPHLTLKEFHHAAAHRCEDCEPLCDSCWAAVRGRVPPPVQKGLRERVVLALKRHLPSFQCAAEAPICIHVRQKAGWEKVS</sequence>
<protein>
    <submittedName>
        <fullName evidence="1">Uncharacterized protein</fullName>
    </submittedName>
</protein>
<proteinExistence type="predicted"/>
<gene>
    <name evidence="1" type="ORF">CBRE1094_LOCUS12363</name>
</gene>